<dbReference type="Proteomes" id="UP000757461">
    <property type="component" value="Unassembled WGS sequence"/>
</dbReference>
<reference evidence="3" key="1">
    <citation type="submission" date="2020-04" db="EMBL/GenBank/DDBJ databases">
        <title>Deep metagenomics examines the oral microbiome during advanced dental caries in children, revealing novel taxa and co-occurrences with host molecules.</title>
        <authorList>
            <person name="Baker J.L."/>
            <person name="Morton J.T."/>
            <person name="Dinis M."/>
            <person name="Alvarez R."/>
            <person name="Tran N.C."/>
            <person name="Knight R."/>
            <person name="Edlund A."/>
        </authorList>
    </citation>
    <scope>NUCLEOTIDE SEQUENCE</scope>
    <source>
        <strain evidence="3">JCVI_25_bin.9</strain>
    </source>
</reference>
<dbReference type="PANTHER" id="PTHR41775">
    <property type="entry name" value="SECRETED PROTEIN-RELATED"/>
    <property type="match status" value="1"/>
</dbReference>
<dbReference type="Pfam" id="PF05547">
    <property type="entry name" value="Peptidase_M6"/>
    <property type="match status" value="1"/>
</dbReference>
<dbReference type="RefSeq" id="WP_219496919.1">
    <property type="nucleotide sequence ID" value="NZ_JAHXCH010000009.1"/>
</dbReference>
<dbReference type="InterPro" id="IPR008757">
    <property type="entry name" value="Peptidase_M6-like_domain"/>
</dbReference>
<keyword evidence="3" id="KW-0378">Hydrolase</keyword>
<proteinExistence type="predicted"/>
<accession>A0A930HYI3</accession>
<dbReference type="PANTHER" id="PTHR41775:SF1">
    <property type="entry name" value="PEPTIDASE M6-LIKE DOMAIN-CONTAINING PROTEIN"/>
    <property type="match status" value="1"/>
</dbReference>
<organism evidence="3 4">
    <name type="scientific">Prevotella histicola</name>
    <dbReference type="NCBI Taxonomy" id="470565"/>
    <lineage>
        <taxon>Bacteria</taxon>
        <taxon>Pseudomonadati</taxon>
        <taxon>Bacteroidota</taxon>
        <taxon>Bacteroidia</taxon>
        <taxon>Bacteroidales</taxon>
        <taxon>Prevotellaceae</taxon>
        <taxon>Prevotella</taxon>
    </lineage>
</organism>
<sequence>MKRIILLICFIACTTITTWAAKAQSIPVLVKQADGTTITVILQGDEHINWYIALDGTLLVQGSDNNYYVGRVANNGHLTATKQLAHEPAFRSQTERSLIQKQDKERFYSYVRSVAAQSENAYKESPMTRISIGASSDGVAYFPHTGSPKALVILAEFADTLFTIQNTKQVFTNYLMNEGHFTETAYGQNMNYKGIRGYFKDCSYGQFTPAFDVVGPIKLPKPQTYYGAGGDNIKDLLTDACNAVDNEVDFSQYDSNGDGMVDLVYVIYAGHSANYRGNASTDIWPKSGTTILSKTFDGKSVRRYGVSNELAGRENKKKERETINGIGLFCHEFSHTLGLPDIYAYDRYEGENNEAVNQNNQGMEYWDLMDGGTDVWGGRIPSPYLAWERETMGWMSIDTLTTDCHISNLKTIDNGGKAYKILNPSAANENEYVVLQSIQKGGWYQGWGNKNITYPKGLLIYRISYASDKVNLHDGPNNVKGKPRVIVIPADGEIIAAAHAGTMNNYLLQHNNDLYPYNGIDSIKGFKMFNESTLERSIFNITETDGVDINNRYVSFDFRDRITTGIQSAAIKETNVSDNRIYTLDGRFVGTDKDILPRGIYIQDRKKFVK</sequence>
<feature type="signal peptide" evidence="1">
    <location>
        <begin position="1"/>
        <end position="20"/>
    </location>
</feature>
<feature type="domain" description="Peptidase M6-like" evidence="2">
    <location>
        <begin position="147"/>
        <end position="381"/>
    </location>
</feature>
<dbReference type="NCBIfam" id="TIGR03296">
    <property type="entry name" value="M6dom_TIGR03296"/>
    <property type="match status" value="1"/>
</dbReference>
<dbReference type="GO" id="GO:0008237">
    <property type="term" value="F:metallopeptidase activity"/>
    <property type="evidence" value="ECO:0007669"/>
    <property type="project" value="UniProtKB-KW"/>
</dbReference>
<evidence type="ECO:0000256" key="1">
    <source>
        <dbReference type="SAM" id="SignalP"/>
    </source>
</evidence>
<evidence type="ECO:0000313" key="4">
    <source>
        <dbReference type="Proteomes" id="UP000757461"/>
    </source>
</evidence>
<protein>
    <submittedName>
        <fullName evidence="3">M6 family metalloprotease domain-containing protein</fullName>
    </submittedName>
</protein>
<comment type="caution">
    <text evidence="3">The sequence shown here is derived from an EMBL/GenBank/DDBJ whole genome shotgun (WGS) entry which is preliminary data.</text>
</comment>
<evidence type="ECO:0000259" key="2">
    <source>
        <dbReference type="Pfam" id="PF05547"/>
    </source>
</evidence>
<keyword evidence="3" id="KW-0482">Metalloprotease</keyword>
<keyword evidence="3" id="KW-0645">Protease</keyword>
<feature type="chain" id="PRO_5037265249" evidence="1">
    <location>
        <begin position="21"/>
        <end position="610"/>
    </location>
</feature>
<gene>
    <name evidence="3" type="ORF">HXN33_03855</name>
</gene>
<dbReference type="AlphaFoldDB" id="A0A930HYI3"/>
<dbReference type="GO" id="GO:0006508">
    <property type="term" value="P:proteolysis"/>
    <property type="evidence" value="ECO:0007669"/>
    <property type="project" value="InterPro"/>
</dbReference>
<dbReference type="EMBL" id="JABZSQ010000047">
    <property type="protein sequence ID" value="MBF1414698.1"/>
    <property type="molecule type" value="Genomic_DNA"/>
</dbReference>
<evidence type="ECO:0000313" key="3">
    <source>
        <dbReference type="EMBL" id="MBF1414698.1"/>
    </source>
</evidence>
<name>A0A930HYI3_9BACT</name>
<keyword evidence="1" id="KW-0732">Signal</keyword>